<dbReference type="Proteomes" id="UP000309848">
    <property type="component" value="Unassembled WGS sequence"/>
</dbReference>
<name>A0A4S1WSW0_9SPHN</name>
<evidence type="ECO:0000259" key="3">
    <source>
        <dbReference type="Pfam" id="PF13400"/>
    </source>
</evidence>
<sequence length="681" mass="73985">MTGIRQNWKEARGFLTRLARDTRGNTLALMAIAIIPLAGIIGGGIDISRMYIVKTRLQHACDAGALAGRKAMGAGLWSQTGAIDGSQETNYPQKIAMRYFDGNFDRTAYGGTTPAPEFTEAGGKVSGKASVSLPMTLMKIFGRTAETLSVTCEADMRLPNTDVMFVLDNTGSMGDTPSGDTQTKLQSLKDAVKCFYEIVARLDTTEVCTTGNPSGGVGGETQVRFGFVLYDTNVNVGKLLPTAYLADDWAFRSREIESIAYPTQGTPTETSSSIAWGSTGNWQDKAYSKSGTSATNCSNNVPATATNATGAVTRTQLTSSESPGSRTVTYKEVGPVTQSEYRYDSYSGGKNGTCYYDKRDTPGTKTAYFTRTDTAQVTWHYGLISQNIAGLKNGTDAWNDSIQVRIGNNGTMKTVGWDGCISERHTDQDIDFTAAKLPATAMDLDIDTVPSSGDANSLWGPVMKDMIYTPKGSKNSWDKDDQHTTSNYSNSSSYSCLAESRKLQEWKDASIFEGYVDSMRKGSNTYHDIGLIWGARLMSPTGIFKAENATTPKGGEIQRHMIFMTDGDPCTAAENYTAYGVAWFDHLQTTADQPADGATRCTEGAAITDQVNARTQAICKEIKKKDITLWVITFGYVDPRTVTRMTTCASDGRYFSANNKVELQDTFKKIADQISALRLTN</sequence>
<dbReference type="Pfam" id="PF13400">
    <property type="entry name" value="Tad"/>
    <property type="match status" value="1"/>
</dbReference>
<keyword evidence="2" id="KW-0472">Membrane</keyword>
<accession>A0A4S1WSW0</accession>
<protein>
    <submittedName>
        <fullName evidence="4">VWA domain-containing protein</fullName>
    </submittedName>
</protein>
<dbReference type="SUPFAM" id="SSF53300">
    <property type="entry name" value="vWA-like"/>
    <property type="match status" value="1"/>
</dbReference>
<keyword evidence="5" id="KW-1185">Reference proteome</keyword>
<dbReference type="Gene3D" id="3.40.50.410">
    <property type="entry name" value="von Willebrand factor, type A domain"/>
    <property type="match status" value="2"/>
</dbReference>
<evidence type="ECO:0000313" key="4">
    <source>
        <dbReference type="EMBL" id="TGX45775.1"/>
    </source>
</evidence>
<keyword evidence="2" id="KW-1133">Transmembrane helix</keyword>
<evidence type="ECO:0000256" key="2">
    <source>
        <dbReference type="SAM" id="Phobius"/>
    </source>
</evidence>
<organism evidence="4 5">
    <name type="scientific">Sphingomonas naasensis</name>
    <dbReference type="NCBI Taxonomy" id="1344951"/>
    <lineage>
        <taxon>Bacteria</taxon>
        <taxon>Pseudomonadati</taxon>
        <taxon>Pseudomonadota</taxon>
        <taxon>Alphaproteobacteria</taxon>
        <taxon>Sphingomonadales</taxon>
        <taxon>Sphingomonadaceae</taxon>
        <taxon>Sphingomonas</taxon>
    </lineage>
</organism>
<dbReference type="EMBL" id="SRXU01000001">
    <property type="protein sequence ID" value="TGX45775.1"/>
    <property type="molecule type" value="Genomic_DNA"/>
</dbReference>
<evidence type="ECO:0000256" key="1">
    <source>
        <dbReference type="SAM" id="MobiDB-lite"/>
    </source>
</evidence>
<dbReference type="RefSeq" id="WP_135981925.1">
    <property type="nucleotide sequence ID" value="NZ_JAASQM010000001.1"/>
</dbReference>
<dbReference type="AlphaFoldDB" id="A0A4S1WSW0"/>
<proteinExistence type="predicted"/>
<dbReference type="InterPro" id="IPR036465">
    <property type="entry name" value="vWFA_dom_sf"/>
</dbReference>
<feature type="domain" description="Putative Flp pilus-assembly TadG-like N-terminal" evidence="3">
    <location>
        <begin position="24"/>
        <end position="68"/>
    </location>
</feature>
<comment type="caution">
    <text evidence="4">The sequence shown here is derived from an EMBL/GenBank/DDBJ whole genome shotgun (WGS) entry which is preliminary data.</text>
</comment>
<reference evidence="4 5" key="1">
    <citation type="submission" date="2019-04" db="EMBL/GenBank/DDBJ databases">
        <title>Sphingomonas psychrotolerans sp. nov., isolated from soil in the Tianshan Mountains, Xinjiang, China.</title>
        <authorList>
            <person name="Luo Y."/>
            <person name="Sheng H."/>
        </authorList>
    </citation>
    <scope>NUCLEOTIDE SEQUENCE [LARGE SCALE GENOMIC DNA]</scope>
    <source>
        <strain evidence="4 5">KIS18-15</strain>
    </source>
</reference>
<feature type="region of interest" description="Disordered" evidence="1">
    <location>
        <begin position="471"/>
        <end position="492"/>
    </location>
</feature>
<dbReference type="OrthoDB" id="7522752at2"/>
<evidence type="ECO:0000313" key="5">
    <source>
        <dbReference type="Proteomes" id="UP000309848"/>
    </source>
</evidence>
<gene>
    <name evidence="4" type="ORF">E5A74_00920</name>
</gene>
<keyword evidence="2" id="KW-0812">Transmembrane</keyword>
<feature type="transmembrane region" description="Helical" evidence="2">
    <location>
        <begin position="27"/>
        <end position="45"/>
    </location>
</feature>
<dbReference type="InterPro" id="IPR028087">
    <property type="entry name" value="Tad_N"/>
</dbReference>